<evidence type="ECO:0000256" key="1">
    <source>
        <dbReference type="SAM" id="MobiDB-lite"/>
    </source>
</evidence>
<dbReference type="AlphaFoldDB" id="A0AAV4DIU6"/>
<feature type="region of interest" description="Disordered" evidence="1">
    <location>
        <begin position="30"/>
        <end position="67"/>
    </location>
</feature>
<organism evidence="2 3">
    <name type="scientific">Plakobranchus ocellatus</name>
    <dbReference type="NCBI Taxonomy" id="259542"/>
    <lineage>
        <taxon>Eukaryota</taxon>
        <taxon>Metazoa</taxon>
        <taxon>Spiralia</taxon>
        <taxon>Lophotrochozoa</taxon>
        <taxon>Mollusca</taxon>
        <taxon>Gastropoda</taxon>
        <taxon>Heterobranchia</taxon>
        <taxon>Euthyneura</taxon>
        <taxon>Panpulmonata</taxon>
        <taxon>Sacoglossa</taxon>
        <taxon>Placobranchoidea</taxon>
        <taxon>Plakobranchidae</taxon>
        <taxon>Plakobranchus</taxon>
    </lineage>
</organism>
<dbReference type="Proteomes" id="UP000735302">
    <property type="component" value="Unassembled WGS sequence"/>
</dbReference>
<evidence type="ECO:0000313" key="3">
    <source>
        <dbReference type="Proteomes" id="UP000735302"/>
    </source>
</evidence>
<proteinExistence type="predicted"/>
<comment type="caution">
    <text evidence="2">The sequence shown here is derived from an EMBL/GenBank/DDBJ whole genome shotgun (WGS) entry which is preliminary data.</text>
</comment>
<evidence type="ECO:0000313" key="2">
    <source>
        <dbReference type="EMBL" id="GFO44076.1"/>
    </source>
</evidence>
<name>A0AAV4DIU6_9GAST</name>
<reference evidence="2 3" key="1">
    <citation type="journal article" date="2021" name="Elife">
        <title>Chloroplast acquisition without the gene transfer in kleptoplastic sea slugs, Plakobranchus ocellatus.</title>
        <authorList>
            <person name="Maeda T."/>
            <person name="Takahashi S."/>
            <person name="Yoshida T."/>
            <person name="Shimamura S."/>
            <person name="Takaki Y."/>
            <person name="Nagai Y."/>
            <person name="Toyoda A."/>
            <person name="Suzuki Y."/>
            <person name="Arimoto A."/>
            <person name="Ishii H."/>
            <person name="Satoh N."/>
            <person name="Nishiyama T."/>
            <person name="Hasebe M."/>
            <person name="Maruyama T."/>
            <person name="Minagawa J."/>
            <person name="Obokata J."/>
            <person name="Shigenobu S."/>
        </authorList>
    </citation>
    <scope>NUCLEOTIDE SEQUENCE [LARGE SCALE GENOMIC DNA]</scope>
</reference>
<feature type="compositionally biased region" description="Basic and acidic residues" evidence="1">
    <location>
        <begin position="40"/>
        <end position="50"/>
    </location>
</feature>
<accession>A0AAV4DIU6</accession>
<keyword evidence="3" id="KW-1185">Reference proteome</keyword>
<dbReference type="EMBL" id="BLXT01007928">
    <property type="protein sequence ID" value="GFO44076.1"/>
    <property type="molecule type" value="Genomic_DNA"/>
</dbReference>
<gene>
    <name evidence="2" type="ORF">PoB_007058100</name>
</gene>
<sequence>MKVIFDDIEAQTKFPPPTLRASWASLTKASWAPPGQDVSEEARTRDRKVSADLGAGEPATVPAMPPL</sequence>
<protein>
    <submittedName>
        <fullName evidence="2">Uncharacterized protein</fullName>
    </submittedName>
</protein>